<organism evidence="2 3">
    <name type="scientific">Prymnesium parvum</name>
    <name type="common">Toxic golden alga</name>
    <dbReference type="NCBI Taxonomy" id="97485"/>
    <lineage>
        <taxon>Eukaryota</taxon>
        <taxon>Haptista</taxon>
        <taxon>Haptophyta</taxon>
        <taxon>Prymnesiophyceae</taxon>
        <taxon>Prymnesiales</taxon>
        <taxon>Prymnesiaceae</taxon>
        <taxon>Prymnesium</taxon>
    </lineage>
</organism>
<feature type="domain" description="Acyl-CoA thioesterase-like N-terminal HotDog" evidence="1">
    <location>
        <begin position="31"/>
        <end position="118"/>
    </location>
</feature>
<dbReference type="InterPro" id="IPR029069">
    <property type="entry name" value="HotDog_dom_sf"/>
</dbReference>
<reference evidence="2 3" key="1">
    <citation type="journal article" date="2024" name="Science">
        <title>Giant polyketide synthase enzymes in the biosynthesis of giant marine polyether toxins.</title>
        <authorList>
            <person name="Fallon T.R."/>
            <person name="Shende V.V."/>
            <person name="Wierzbicki I.H."/>
            <person name="Pendleton A.L."/>
            <person name="Watervoot N.F."/>
            <person name="Auber R.P."/>
            <person name="Gonzalez D.J."/>
            <person name="Wisecaver J.H."/>
            <person name="Moore B.S."/>
        </authorList>
    </citation>
    <scope>NUCLEOTIDE SEQUENCE [LARGE SCALE GENOMIC DNA]</scope>
    <source>
        <strain evidence="2 3">12B1</strain>
    </source>
</reference>
<dbReference type="AlphaFoldDB" id="A0AB34K076"/>
<dbReference type="EMBL" id="JBGBPQ010000002">
    <property type="protein sequence ID" value="KAL1527631.1"/>
    <property type="molecule type" value="Genomic_DNA"/>
</dbReference>
<dbReference type="InterPro" id="IPR052389">
    <property type="entry name" value="Sec_Metab_Biosynth-Assoc"/>
</dbReference>
<sequence>MPRAAFNLLALQRLHRSARGVYRTRISHSFDIGGEPNRGYLSFVAGLAMGRTAAEISLEAEAEAKHSQLISMHASFSSSTRGNAEAVIEVEALRTSRSTSTLLARLLQDDKLCACFTGIYGDHTALDGGSGFELPAPELPASSACMSAMPHLMKSMEGLRSLGQLRANISH</sequence>
<comment type="caution">
    <text evidence="2">The sequence shown here is derived from an EMBL/GenBank/DDBJ whole genome shotgun (WGS) entry which is preliminary data.</text>
</comment>
<name>A0AB34K076_PRYPA</name>
<protein>
    <recommendedName>
        <fullName evidence="1">Acyl-CoA thioesterase-like N-terminal HotDog domain-containing protein</fullName>
    </recommendedName>
</protein>
<accession>A0AB34K076</accession>
<proteinExistence type="predicted"/>
<evidence type="ECO:0000259" key="1">
    <source>
        <dbReference type="Pfam" id="PF13622"/>
    </source>
</evidence>
<dbReference type="PANTHER" id="PTHR38110">
    <property type="entry name" value="CHROMOSOME 23, WHOLE GENOME SHOTGUN SEQUENCE"/>
    <property type="match status" value="1"/>
</dbReference>
<dbReference type="SUPFAM" id="SSF54637">
    <property type="entry name" value="Thioesterase/thiol ester dehydrase-isomerase"/>
    <property type="match status" value="1"/>
</dbReference>
<dbReference type="Proteomes" id="UP001515480">
    <property type="component" value="Unassembled WGS sequence"/>
</dbReference>
<evidence type="ECO:0000313" key="3">
    <source>
        <dbReference type="Proteomes" id="UP001515480"/>
    </source>
</evidence>
<dbReference type="InterPro" id="IPR042171">
    <property type="entry name" value="Acyl-CoA_hotdog"/>
</dbReference>
<keyword evidence="3" id="KW-1185">Reference proteome</keyword>
<dbReference type="Pfam" id="PF13622">
    <property type="entry name" value="4HBT_3"/>
    <property type="match status" value="1"/>
</dbReference>
<dbReference type="Gene3D" id="2.40.160.210">
    <property type="entry name" value="Acyl-CoA thioesterase, double hotdog domain"/>
    <property type="match status" value="1"/>
</dbReference>
<dbReference type="InterPro" id="IPR049449">
    <property type="entry name" value="TesB_ACOT8-like_N"/>
</dbReference>
<dbReference type="PANTHER" id="PTHR38110:SF1">
    <property type="entry name" value="THIOESTERASE DOMAIN-CONTAINING PROTEIN"/>
    <property type="match status" value="1"/>
</dbReference>
<evidence type="ECO:0000313" key="2">
    <source>
        <dbReference type="EMBL" id="KAL1527631.1"/>
    </source>
</evidence>
<gene>
    <name evidence="2" type="ORF">AB1Y20_009017</name>
</gene>